<reference evidence="5 6" key="1">
    <citation type="submission" date="2020-08" db="EMBL/GenBank/DDBJ databases">
        <title>Genome sequence of Sphingomonas lutea KCTC 23642T.</title>
        <authorList>
            <person name="Hyun D.-W."/>
            <person name="Bae J.-W."/>
        </authorList>
    </citation>
    <scope>NUCLEOTIDE SEQUENCE [LARGE SCALE GENOMIC DNA]</scope>
    <source>
        <strain evidence="5 6">KCTC 23642</strain>
    </source>
</reference>
<evidence type="ECO:0000256" key="3">
    <source>
        <dbReference type="SAM" id="Phobius"/>
    </source>
</evidence>
<evidence type="ECO:0000313" key="6">
    <source>
        <dbReference type="Proteomes" id="UP000515971"/>
    </source>
</evidence>
<feature type="domain" description="DUF1206" evidence="4">
    <location>
        <begin position="182"/>
        <end position="246"/>
    </location>
</feature>
<evidence type="ECO:0000313" key="5">
    <source>
        <dbReference type="EMBL" id="QNN68052.1"/>
    </source>
</evidence>
<keyword evidence="6" id="KW-1185">Reference proteome</keyword>
<feature type="domain" description="DUF1206" evidence="4">
    <location>
        <begin position="90"/>
        <end position="159"/>
    </location>
</feature>
<dbReference type="Pfam" id="PF06724">
    <property type="entry name" value="DUF1206"/>
    <property type="match status" value="3"/>
</dbReference>
<dbReference type="KEGG" id="slut:H9L13_03885"/>
<dbReference type="EMBL" id="CP060718">
    <property type="protein sequence ID" value="QNN68052.1"/>
    <property type="molecule type" value="Genomic_DNA"/>
</dbReference>
<dbReference type="Proteomes" id="UP000515971">
    <property type="component" value="Chromosome"/>
</dbReference>
<evidence type="ECO:0000256" key="2">
    <source>
        <dbReference type="ARBA" id="ARBA00029433"/>
    </source>
</evidence>
<protein>
    <submittedName>
        <fullName evidence="5">DUF1206 domain-containing protein</fullName>
    </submittedName>
</protein>
<keyword evidence="3" id="KW-1133">Transmembrane helix</keyword>
<organism evidence="5 6">
    <name type="scientific">Sphingomonas lutea</name>
    <dbReference type="NCBI Taxonomy" id="1045317"/>
    <lineage>
        <taxon>Bacteria</taxon>
        <taxon>Pseudomonadati</taxon>
        <taxon>Pseudomonadota</taxon>
        <taxon>Alphaproteobacteria</taxon>
        <taxon>Sphingomonadales</taxon>
        <taxon>Sphingomonadaceae</taxon>
        <taxon>Sphingomonas</taxon>
    </lineage>
</organism>
<dbReference type="GO" id="GO:0015629">
    <property type="term" value="C:actin cytoskeleton"/>
    <property type="evidence" value="ECO:0007669"/>
    <property type="project" value="InterPro"/>
</dbReference>
<feature type="transmembrane region" description="Helical" evidence="3">
    <location>
        <begin position="219"/>
        <end position="241"/>
    </location>
</feature>
<gene>
    <name evidence="5" type="ORF">H9L13_03885</name>
</gene>
<feature type="transmembrane region" description="Helical" evidence="3">
    <location>
        <begin position="12"/>
        <end position="32"/>
    </location>
</feature>
<keyword evidence="1 3" id="KW-0472">Membrane</keyword>
<accession>A0A7G9SJM7</accession>
<evidence type="ECO:0000256" key="1">
    <source>
        <dbReference type="ARBA" id="ARBA00023136"/>
    </source>
</evidence>
<keyword evidence="3" id="KW-0812">Transmembrane</keyword>
<sequence length="266" mass="28115">MDASARLTTLTRVGFAARGLLYIVIAVLVLQSGRTEDPSGAMGYLADGAGKWLLALMAAGFIAYGIWRLSDAALNVEQHEDNAKGLRQRLGAAGSGIVHLLLAWQAVKLVQGSGGGSGGNGAQENAQTALQLPGGQLMLVIAGLVLMGAGAFQLYKAYKTSFCEKLEPGIANREWVKILGRVGYSARGVVFLISGYFVLKAGIKEQSGEAGGMEQALAWLTNPWDVIVAIGLLMFGVFSLVEARYRVIHSVPVDGLAREARSKLPL</sequence>
<dbReference type="GO" id="GO:0012505">
    <property type="term" value="C:endomembrane system"/>
    <property type="evidence" value="ECO:0007669"/>
    <property type="project" value="UniProtKB-SubCell"/>
</dbReference>
<evidence type="ECO:0000259" key="4">
    <source>
        <dbReference type="Pfam" id="PF06724"/>
    </source>
</evidence>
<feature type="transmembrane region" description="Helical" evidence="3">
    <location>
        <begin position="52"/>
        <end position="69"/>
    </location>
</feature>
<dbReference type="GO" id="GO:0007155">
    <property type="term" value="P:cell adhesion"/>
    <property type="evidence" value="ECO:0007669"/>
    <property type="project" value="InterPro"/>
</dbReference>
<dbReference type="PROSITE" id="PS00664">
    <property type="entry name" value="VINCULIN_2"/>
    <property type="match status" value="1"/>
</dbReference>
<feature type="transmembrane region" description="Helical" evidence="3">
    <location>
        <begin position="178"/>
        <end position="199"/>
    </location>
</feature>
<comment type="subcellular location">
    <subcellularLocation>
        <location evidence="2">Endomembrane system</location>
        <topology evidence="2">Peripheral membrane protein</topology>
        <orientation evidence="2">Cytoplasmic side</orientation>
    </subcellularLocation>
</comment>
<name>A0A7G9SJM7_9SPHN</name>
<feature type="transmembrane region" description="Helical" evidence="3">
    <location>
        <begin position="137"/>
        <end position="158"/>
    </location>
</feature>
<feature type="domain" description="DUF1206" evidence="4">
    <location>
        <begin position="13"/>
        <end position="73"/>
    </location>
</feature>
<dbReference type="RefSeq" id="WP_187539206.1">
    <property type="nucleotide sequence ID" value="NZ_BAABJT010000001.1"/>
</dbReference>
<dbReference type="InterPro" id="IPR009597">
    <property type="entry name" value="DUF1206"/>
</dbReference>
<feature type="transmembrane region" description="Helical" evidence="3">
    <location>
        <begin position="90"/>
        <end position="107"/>
    </location>
</feature>
<proteinExistence type="predicted"/>
<dbReference type="GO" id="GO:0005198">
    <property type="term" value="F:structural molecule activity"/>
    <property type="evidence" value="ECO:0007669"/>
    <property type="project" value="InterPro"/>
</dbReference>
<dbReference type="InterPro" id="IPR000633">
    <property type="entry name" value="Vinculin_CS"/>
</dbReference>
<dbReference type="AlphaFoldDB" id="A0A7G9SJM7"/>